<feature type="transmembrane region" description="Helical" evidence="1">
    <location>
        <begin position="410"/>
        <end position="440"/>
    </location>
</feature>
<feature type="transmembrane region" description="Helical" evidence="1">
    <location>
        <begin position="311"/>
        <end position="338"/>
    </location>
</feature>
<feature type="transmembrane region" description="Helical" evidence="1">
    <location>
        <begin position="387"/>
        <end position="403"/>
    </location>
</feature>
<feature type="transmembrane region" description="Helical" evidence="1">
    <location>
        <begin position="254"/>
        <end position="276"/>
    </location>
</feature>
<protein>
    <submittedName>
        <fullName evidence="3">Tripartite tricarboxylate transporter permease</fullName>
    </submittedName>
</protein>
<proteinExistence type="predicted"/>
<accession>A0ABT3DD14</accession>
<feature type="transmembrane region" description="Helical" evidence="1">
    <location>
        <begin position="460"/>
        <end position="484"/>
    </location>
</feature>
<name>A0ABT3DD14_9BACI</name>
<dbReference type="PANTHER" id="PTHR35342:SF5">
    <property type="entry name" value="TRICARBOXYLIC TRANSPORT PROTEIN"/>
    <property type="match status" value="1"/>
</dbReference>
<evidence type="ECO:0000256" key="1">
    <source>
        <dbReference type="SAM" id="Phobius"/>
    </source>
</evidence>
<evidence type="ECO:0000259" key="2">
    <source>
        <dbReference type="Pfam" id="PF01970"/>
    </source>
</evidence>
<keyword evidence="4" id="KW-1185">Reference proteome</keyword>
<feature type="transmembrane region" description="Helical" evidence="1">
    <location>
        <begin position="167"/>
        <end position="188"/>
    </location>
</feature>
<gene>
    <name evidence="3" type="ORF">OIH86_02900</name>
</gene>
<dbReference type="Proteomes" id="UP001526147">
    <property type="component" value="Unassembled WGS sequence"/>
</dbReference>
<feature type="transmembrane region" description="Helical" evidence="1">
    <location>
        <begin position="200"/>
        <end position="221"/>
    </location>
</feature>
<keyword evidence="1" id="KW-1133">Transmembrane helix</keyword>
<evidence type="ECO:0000313" key="3">
    <source>
        <dbReference type="EMBL" id="MCV9884592.1"/>
    </source>
</evidence>
<dbReference type="EMBL" id="JAOYEY010000021">
    <property type="protein sequence ID" value="MCV9884592.1"/>
    <property type="molecule type" value="Genomic_DNA"/>
</dbReference>
<reference evidence="3 4" key="1">
    <citation type="submission" date="2022-10" db="EMBL/GenBank/DDBJ databases">
        <title>Draft genome assembly of moderately radiation resistant bacterium Metabacillus halosaccharovorans.</title>
        <authorList>
            <person name="Pal S."/>
            <person name="Gopinathan A."/>
        </authorList>
    </citation>
    <scope>NUCLEOTIDE SEQUENCE [LARGE SCALE GENOMIC DNA]</scope>
    <source>
        <strain evidence="3 4">VITHBRA001</strain>
    </source>
</reference>
<dbReference type="InterPro" id="IPR002823">
    <property type="entry name" value="DUF112_TM"/>
</dbReference>
<evidence type="ECO:0000313" key="4">
    <source>
        <dbReference type="Proteomes" id="UP001526147"/>
    </source>
</evidence>
<keyword evidence="1" id="KW-0472">Membrane</keyword>
<feature type="domain" description="DUF112" evidence="2">
    <location>
        <begin position="17"/>
        <end position="435"/>
    </location>
</feature>
<keyword evidence="1" id="KW-0812">Transmembrane</keyword>
<dbReference type="Pfam" id="PF01970">
    <property type="entry name" value="TctA"/>
    <property type="match status" value="1"/>
</dbReference>
<comment type="caution">
    <text evidence="3">The sequence shown here is derived from an EMBL/GenBank/DDBJ whole genome shotgun (WGS) entry which is preliminary data.</text>
</comment>
<feature type="transmembrane region" description="Helical" evidence="1">
    <location>
        <begin position="17"/>
        <end position="36"/>
    </location>
</feature>
<dbReference type="PANTHER" id="PTHR35342">
    <property type="entry name" value="TRICARBOXYLIC TRANSPORT PROTEIN"/>
    <property type="match status" value="1"/>
</dbReference>
<organism evidence="3 4">
    <name type="scientific">Metabacillus halosaccharovorans</name>
    <dbReference type="NCBI Taxonomy" id="930124"/>
    <lineage>
        <taxon>Bacteria</taxon>
        <taxon>Bacillati</taxon>
        <taxon>Bacillota</taxon>
        <taxon>Bacilli</taxon>
        <taxon>Bacillales</taxon>
        <taxon>Bacillaceae</taxon>
        <taxon>Metabacillus</taxon>
    </lineage>
</organism>
<dbReference type="RefSeq" id="WP_264141551.1">
    <property type="nucleotide sequence ID" value="NZ_JAOYEY010000021.1"/>
</dbReference>
<feature type="transmembrane region" description="Helical" evidence="1">
    <location>
        <begin position="141"/>
        <end position="160"/>
    </location>
</feature>
<feature type="transmembrane region" description="Helical" evidence="1">
    <location>
        <begin position="359"/>
        <end position="381"/>
    </location>
</feature>
<sequence length="500" mass="53387">MNNFLEGLMTSLEPMNILWVIIGGFLGTIVGMLPGLGPATAVAVLIPITFGMEPISAIILMAAIYYGAMYGGSRSSILLNTPGDGSAIAATFDGYPMAQKGQAGEAMAISAVASFIGGIMAVIGFIFLAEPLANFALKFGPAEYFLLMLLTLSAIVSLSIGKMIKGFLAMSLGLLLSTIGIDTQTGVYRFTLGIPHFSEGIDFLIVIIGVYAIGEVLYNFLTIDHLKKEKKKVGKIWFSKEQWKRSKWPILRSGPLGFIIGVLPGAGGSIASMISYSTEKQISKKPEEFGKGAVEGLAAPESANNAASVGAMIPLLTMGIPGSGTTAVMLGALIMLGIKPGPLLFENDPTTVWSLINSMFIGNIALVIINILLVGVLVKILDTPAKVLYPIIVLLAFIGTYTLSYSAIDFFLLLVFGLFGLMLKVLDFPIAPLVLALIVGADMEQNFRKAILSSNGSMDIFLASPISITLIFLTILSISYPAIVKFFQRRKERKDININM</sequence>
<feature type="transmembrane region" description="Helical" evidence="1">
    <location>
        <begin position="106"/>
        <end position="129"/>
    </location>
</feature>
<feature type="transmembrane region" description="Helical" evidence="1">
    <location>
        <begin position="42"/>
        <end position="66"/>
    </location>
</feature>